<evidence type="ECO:0000313" key="6">
    <source>
        <dbReference type="EMBL" id="KAL1524708.1"/>
    </source>
</evidence>
<keyword evidence="2" id="KW-0436">Ligase</keyword>
<accession>A0AB34JUW9</accession>
<gene>
    <name evidence="6" type="ORF">AB1Y20_019593</name>
</gene>
<dbReference type="GO" id="GO:0070740">
    <property type="term" value="F:tubulin-glutamic acid ligase activity"/>
    <property type="evidence" value="ECO:0007669"/>
    <property type="project" value="TreeGrafter"/>
</dbReference>
<dbReference type="PROSITE" id="PS51221">
    <property type="entry name" value="TTL"/>
    <property type="match status" value="1"/>
</dbReference>
<organism evidence="6 7">
    <name type="scientific">Prymnesium parvum</name>
    <name type="common">Toxic golden alga</name>
    <dbReference type="NCBI Taxonomy" id="97485"/>
    <lineage>
        <taxon>Eukaryota</taxon>
        <taxon>Haptista</taxon>
        <taxon>Haptophyta</taxon>
        <taxon>Prymnesiophyceae</taxon>
        <taxon>Prymnesiales</taxon>
        <taxon>Prymnesiaceae</taxon>
        <taxon>Prymnesium</taxon>
    </lineage>
</organism>
<name>A0AB34JUW9_PRYPA</name>
<evidence type="ECO:0000256" key="4">
    <source>
        <dbReference type="ARBA" id="ARBA00022840"/>
    </source>
</evidence>
<reference evidence="6 7" key="1">
    <citation type="journal article" date="2024" name="Science">
        <title>Giant polyketide synthase enzymes in the biosynthesis of giant marine polyether toxins.</title>
        <authorList>
            <person name="Fallon T.R."/>
            <person name="Shende V.V."/>
            <person name="Wierzbicki I.H."/>
            <person name="Pendleton A.L."/>
            <person name="Watervoot N.F."/>
            <person name="Auber R.P."/>
            <person name="Gonzalez D.J."/>
            <person name="Wisecaver J.H."/>
            <person name="Moore B.S."/>
        </authorList>
    </citation>
    <scope>NUCLEOTIDE SEQUENCE [LARGE SCALE GENOMIC DNA]</scope>
    <source>
        <strain evidence="6 7">12B1</strain>
    </source>
</reference>
<sequence length="467" mass="53609">MRRDERKPSHVRFRTTFRNCVYDLLRSRGYTETESDTEWELAWVDKDWIREHFDGQYLSDAQRINHFRNHYELTRKDNLVKNLKRTQRHLLREGRDDEAAAYDFFPGTYVLPADYGLFVEEFKTHPPGSIWIMKPTGSAQGKGIFLFNKLSQVTDWKKDYKWKGDVQKEKEVAAYVVQRYIENPQLIGGKKFDLRLYVLVTSYSPLTVYIYRAGFCRFSGYRYNTHAKNLGDTYVHLTNAAIQKTAPGYDASAGCKWPLTAYKLYMIAKYGVQTTDKMFDAVEELVVNTLLSVQKVMINDKHCFEMYGYDILVDDTLKPWLIEVNASPSISADTMQDYDLKFGLLDDVFTVVDMETKLGGAVEPTVGGFDLIYNNGHVRPDKGMQYSSRLGNAVDRERQLKALHAKHSKRRSTKQLPLSIFATPAVRGFGEAGLMDADDDLHGLQSVLVARTSSMAKVWACMCVLGR</sequence>
<keyword evidence="3" id="KW-0547">Nucleotide-binding</keyword>
<dbReference type="GO" id="GO:0000226">
    <property type="term" value="P:microtubule cytoskeleton organization"/>
    <property type="evidence" value="ECO:0007669"/>
    <property type="project" value="TreeGrafter"/>
</dbReference>
<evidence type="ECO:0000256" key="5">
    <source>
        <dbReference type="ARBA" id="ARBA00030445"/>
    </source>
</evidence>
<dbReference type="PANTHER" id="PTHR12241">
    <property type="entry name" value="TUBULIN POLYGLUTAMYLASE"/>
    <property type="match status" value="1"/>
</dbReference>
<dbReference type="Gene3D" id="3.30.470.20">
    <property type="entry name" value="ATP-grasp fold, B domain"/>
    <property type="match status" value="1"/>
</dbReference>
<comment type="caution">
    <text evidence="6">The sequence shown here is derived from an EMBL/GenBank/DDBJ whole genome shotgun (WGS) entry which is preliminary data.</text>
</comment>
<evidence type="ECO:0000256" key="3">
    <source>
        <dbReference type="ARBA" id="ARBA00022741"/>
    </source>
</evidence>
<proteinExistence type="inferred from homology"/>
<keyword evidence="7" id="KW-1185">Reference proteome</keyword>
<dbReference type="GO" id="GO:0005524">
    <property type="term" value="F:ATP binding"/>
    <property type="evidence" value="ECO:0007669"/>
    <property type="project" value="UniProtKB-KW"/>
</dbReference>
<comment type="similarity">
    <text evidence="1">Belongs to the tubulin--tyrosine ligase family.</text>
</comment>
<keyword evidence="4" id="KW-0067">ATP-binding</keyword>
<dbReference type="PANTHER" id="PTHR12241:SF39">
    <property type="entry name" value="TUBULIN POLYGLUTAMYLASE TTLL9-RELATED"/>
    <property type="match status" value="1"/>
</dbReference>
<dbReference type="Proteomes" id="UP001515480">
    <property type="component" value="Unassembled WGS sequence"/>
</dbReference>
<dbReference type="InterPro" id="IPR004344">
    <property type="entry name" value="TTL/TTLL_fam"/>
</dbReference>
<dbReference type="GO" id="GO:0015631">
    <property type="term" value="F:tubulin binding"/>
    <property type="evidence" value="ECO:0007669"/>
    <property type="project" value="TreeGrafter"/>
</dbReference>
<evidence type="ECO:0000256" key="1">
    <source>
        <dbReference type="ARBA" id="ARBA00006820"/>
    </source>
</evidence>
<evidence type="ECO:0000313" key="7">
    <source>
        <dbReference type="Proteomes" id="UP001515480"/>
    </source>
</evidence>
<protein>
    <recommendedName>
        <fullName evidence="5">Tubulin--tyrosine ligase-like protein 9</fullName>
    </recommendedName>
</protein>
<dbReference type="Pfam" id="PF03133">
    <property type="entry name" value="TTL"/>
    <property type="match status" value="1"/>
</dbReference>
<dbReference type="EMBL" id="JBGBPQ010000005">
    <property type="protein sequence ID" value="KAL1524708.1"/>
    <property type="molecule type" value="Genomic_DNA"/>
</dbReference>
<dbReference type="GO" id="GO:0036064">
    <property type="term" value="C:ciliary basal body"/>
    <property type="evidence" value="ECO:0007669"/>
    <property type="project" value="TreeGrafter"/>
</dbReference>
<evidence type="ECO:0000256" key="2">
    <source>
        <dbReference type="ARBA" id="ARBA00022598"/>
    </source>
</evidence>
<dbReference type="AlphaFoldDB" id="A0AB34JUW9"/>
<dbReference type="SUPFAM" id="SSF56059">
    <property type="entry name" value="Glutathione synthetase ATP-binding domain-like"/>
    <property type="match status" value="1"/>
</dbReference>